<dbReference type="Proteomes" id="UP000789405">
    <property type="component" value="Unassembled WGS sequence"/>
</dbReference>
<organism evidence="1 2">
    <name type="scientific">Dentiscutata erythropus</name>
    <dbReference type="NCBI Taxonomy" id="1348616"/>
    <lineage>
        <taxon>Eukaryota</taxon>
        <taxon>Fungi</taxon>
        <taxon>Fungi incertae sedis</taxon>
        <taxon>Mucoromycota</taxon>
        <taxon>Glomeromycotina</taxon>
        <taxon>Glomeromycetes</taxon>
        <taxon>Diversisporales</taxon>
        <taxon>Gigasporaceae</taxon>
        <taxon>Dentiscutata</taxon>
    </lineage>
</organism>
<keyword evidence="2" id="KW-1185">Reference proteome</keyword>
<evidence type="ECO:0000313" key="2">
    <source>
        <dbReference type="Proteomes" id="UP000789405"/>
    </source>
</evidence>
<gene>
    <name evidence="1" type="ORF">DERYTH_LOCUS3668</name>
</gene>
<name>A0A9N9F8Y7_9GLOM</name>
<accession>A0A9N9F8Y7</accession>
<dbReference type="OrthoDB" id="2434592at2759"/>
<dbReference type="AlphaFoldDB" id="A0A9N9F8Y7"/>
<dbReference type="EMBL" id="CAJVPY010001322">
    <property type="protein sequence ID" value="CAG8516854.1"/>
    <property type="molecule type" value="Genomic_DNA"/>
</dbReference>
<comment type="caution">
    <text evidence="1">The sequence shown here is derived from an EMBL/GenBank/DDBJ whole genome shotgun (WGS) entry which is preliminary data.</text>
</comment>
<proteinExistence type="predicted"/>
<sequence length="323" mass="37380">MATVSSSFKYCSRCDKYLENIAFVNQTENSIKVCYEYQQTNLKAYYSTKDNDDDYINQNPVDSKEMKDKLFEYIFNIGNNEFVENDNLDINFSCNVSTTLIKSELHKLGKKFSKIVGSADGYYYIRTLAKLPRKHIDSNKQHDKGYIERFSCNDHFNVSDEIKTVIKKNIYFMPSDIFRQLEQQNPNLTQKQVHACKEIVVDATYNINALGYELYSVISQYDGAGFAIAYLFVDNAKKSDGTLNKSFFENIQYQETYPFIFQLLQQPQQILQNSSTQLLDSNNVANVLEDSSTQLLNSNNNYKLILLNALEIVKEQENIDNIQ</sequence>
<evidence type="ECO:0000313" key="1">
    <source>
        <dbReference type="EMBL" id="CAG8516854.1"/>
    </source>
</evidence>
<reference evidence="1" key="1">
    <citation type="submission" date="2021-06" db="EMBL/GenBank/DDBJ databases">
        <authorList>
            <person name="Kallberg Y."/>
            <person name="Tangrot J."/>
            <person name="Rosling A."/>
        </authorList>
    </citation>
    <scope>NUCLEOTIDE SEQUENCE</scope>
    <source>
        <strain evidence="1">MA453B</strain>
    </source>
</reference>
<protein>
    <submittedName>
        <fullName evidence="1">406_t:CDS:1</fullName>
    </submittedName>
</protein>